<dbReference type="OrthoDB" id="3235126at2"/>
<evidence type="ECO:0000313" key="2">
    <source>
        <dbReference type="Proteomes" id="UP000245634"/>
    </source>
</evidence>
<dbReference type="PANTHER" id="PTHR40050">
    <property type="entry name" value="INNER SPORE COAT PROTEIN H"/>
    <property type="match status" value="1"/>
</dbReference>
<dbReference type="RefSeq" id="WP_109687275.1">
    <property type="nucleotide sequence ID" value="NZ_QGGL01000004.1"/>
</dbReference>
<dbReference type="AlphaFoldDB" id="A0A316DBC0"/>
<accession>A0A316DBC0</accession>
<dbReference type="Pfam" id="PF08757">
    <property type="entry name" value="CotH"/>
    <property type="match status" value="1"/>
</dbReference>
<reference evidence="1 2" key="1">
    <citation type="submission" date="2018-05" db="EMBL/GenBank/DDBJ databases">
        <title>Genomic Encyclopedia of Type Strains, Phase IV (KMG-IV): sequencing the most valuable type-strain genomes for metagenomic binning, comparative biology and taxonomic classification.</title>
        <authorList>
            <person name="Goeker M."/>
        </authorList>
    </citation>
    <scope>NUCLEOTIDE SEQUENCE [LARGE SCALE GENOMIC DNA]</scope>
    <source>
        <strain evidence="1 2">DSM 18773</strain>
    </source>
</reference>
<comment type="caution">
    <text evidence="1">The sequence shown here is derived from an EMBL/GenBank/DDBJ whole genome shotgun (WGS) entry which is preliminary data.</text>
</comment>
<sequence length="362" mass="41924">MTTNQDLPLYSLFLQPADLRTLLRDPQSEEYVPGRFKSGKQAYRIEACIRGAHTRRYPKKSYSLYFPSQPFQGARELHLNAEYADPSMIRNRLSFAFFEQLGALAPAGQHVRLRLNGSPAGVYLQLESVDDLFLRKRGLPPGPIFYAINDDANFSLLSTITEDVKDDLEDGYEEKVATEEDWASLRQFLYFINASSPADFSRHVEQHVDIESYFNWLLGVVCTQNFDGFVQNYALYQNRQNGRYHLIPWDYDGTWGRNLRGKPLRADFIPITGYNTLTARLLADPILRGRYRQRVEEVLQTLFTTEALEPLVRSLLAAVRPALAQDPHRKQTMEEFEGEYEVILRYISERRSYLLAHLHELK</sequence>
<keyword evidence="2" id="KW-1185">Reference proteome</keyword>
<dbReference type="EMBL" id="QGGL01000004">
    <property type="protein sequence ID" value="PWK14895.1"/>
    <property type="molecule type" value="Genomic_DNA"/>
</dbReference>
<keyword evidence="1" id="KW-0946">Virion</keyword>
<keyword evidence="1" id="KW-0167">Capsid protein</keyword>
<organism evidence="1 2">
    <name type="scientific">Tumebacillus permanentifrigoris</name>
    <dbReference type="NCBI Taxonomy" id="378543"/>
    <lineage>
        <taxon>Bacteria</taxon>
        <taxon>Bacillati</taxon>
        <taxon>Bacillota</taxon>
        <taxon>Bacilli</taxon>
        <taxon>Bacillales</taxon>
        <taxon>Alicyclobacillaceae</taxon>
        <taxon>Tumebacillus</taxon>
    </lineage>
</organism>
<dbReference type="InterPro" id="IPR014867">
    <property type="entry name" value="Spore_coat_CotH_CotH2/3/7"/>
</dbReference>
<gene>
    <name evidence="1" type="ORF">C7459_10497</name>
</gene>
<evidence type="ECO:0000313" key="1">
    <source>
        <dbReference type="EMBL" id="PWK14895.1"/>
    </source>
</evidence>
<proteinExistence type="predicted"/>
<name>A0A316DBC0_9BACL</name>
<protein>
    <submittedName>
        <fullName evidence="1">Spore coat protein H</fullName>
    </submittedName>
</protein>
<dbReference type="Proteomes" id="UP000245634">
    <property type="component" value="Unassembled WGS sequence"/>
</dbReference>
<dbReference type="PANTHER" id="PTHR40050:SF1">
    <property type="entry name" value="INNER SPORE COAT PROTEIN H"/>
    <property type="match status" value="1"/>
</dbReference>